<dbReference type="InterPro" id="IPR003594">
    <property type="entry name" value="HATPase_dom"/>
</dbReference>
<dbReference type="PANTHER" id="PTHR34220:SF7">
    <property type="entry name" value="SENSOR HISTIDINE KINASE YPDA"/>
    <property type="match status" value="1"/>
</dbReference>
<dbReference type="InterPro" id="IPR050640">
    <property type="entry name" value="Bact_2-comp_sensor_kinase"/>
</dbReference>
<evidence type="ECO:0000313" key="6">
    <source>
        <dbReference type="EMBL" id="ADK68827.1"/>
    </source>
</evidence>
<comment type="catalytic activity">
    <reaction evidence="1">
        <text>ATP + protein L-histidine = ADP + protein N-phospho-L-histidine.</text>
        <dbReference type="EC" id="2.7.13.3"/>
    </reaction>
</comment>
<dbReference type="PRINTS" id="PR00344">
    <property type="entry name" value="BCTRLSENSOR"/>
</dbReference>
<dbReference type="Pfam" id="PF02518">
    <property type="entry name" value="HATPase_c"/>
    <property type="match status" value="1"/>
</dbReference>
<dbReference type="InterPro" id="IPR010559">
    <property type="entry name" value="Sig_transdc_His_kin_internal"/>
</dbReference>
<dbReference type="PROSITE" id="PS50109">
    <property type="entry name" value="HIS_KIN"/>
    <property type="match status" value="1"/>
</dbReference>
<dbReference type="EC" id="2.7.13.3" evidence="2"/>
<keyword evidence="4" id="KW-0902">Two-component regulatory system</keyword>
<evidence type="ECO:0000256" key="1">
    <source>
        <dbReference type="ARBA" id="ARBA00000085"/>
    </source>
</evidence>
<dbReference type="GeneID" id="78513116"/>
<gene>
    <name evidence="6" type="ordered locus">Olsu_1739</name>
</gene>
<dbReference type="PANTHER" id="PTHR34220">
    <property type="entry name" value="SENSOR HISTIDINE KINASE YPDA"/>
    <property type="match status" value="1"/>
</dbReference>
<dbReference type="InterPro" id="IPR036890">
    <property type="entry name" value="HATPase_C_sf"/>
</dbReference>
<dbReference type="InterPro" id="IPR005467">
    <property type="entry name" value="His_kinase_dom"/>
</dbReference>
<organism evidence="6 7">
    <name type="scientific">Olsenella uli (strain ATCC 49627 / DSM 7084 / CCUG 31166 / CIP 109912 / JCM 12494 / LMG 11480 / NCIMB 702895 / VPI D76D-27C)</name>
    <name type="common">Lactobacillus uli</name>
    <dbReference type="NCBI Taxonomy" id="633147"/>
    <lineage>
        <taxon>Bacteria</taxon>
        <taxon>Bacillati</taxon>
        <taxon>Actinomycetota</taxon>
        <taxon>Coriobacteriia</taxon>
        <taxon>Coriobacteriales</taxon>
        <taxon>Atopobiaceae</taxon>
        <taxon>Olsenella</taxon>
    </lineage>
</organism>
<dbReference type="Pfam" id="PF06580">
    <property type="entry name" value="His_kinase"/>
    <property type="match status" value="1"/>
</dbReference>
<dbReference type="Gene3D" id="3.30.565.10">
    <property type="entry name" value="Histidine kinase-like ATPase, C-terminal domain"/>
    <property type="match status" value="1"/>
</dbReference>
<evidence type="ECO:0000256" key="4">
    <source>
        <dbReference type="ARBA" id="ARBA00023012"/>
    </source>
</evidence>
<feature type="domain" description="Histidine kinase" evidence="5">
    <location>
        <begin position="333"/>
        <end position="440"/>
    </location>
</feature>
<dbReference type="eggNOG" id="COG3275">
    <property type="taxonomic scope" value="Bacteria"/>
</dbReference>
<keyword evidence="3 6" id="KW-0418">Kinase</keyword>
<accession>E1QXH4</accession>
<dbReference type="HOGENOM" id="CLU_020473_3_0_11"/>
<sequence>MRRWLVSHYMGMVHVVLSVTTVALLALLSWGIAQSNIIAAMLAGAGLAVDIVMGGSTLLVPEDLRSQATERTLRVASGTLTYMAAGLSPESCTAVCQLLLPETAAAAIAMTDARATLAFVGDDINGFRAGERLAGPTKEVMESKHMQTFTVFDRNEWMGSGGEDEPTERERLFPVGIIAPLVVADRSVGTLRLYYRHGRDVDRTQLAIARGLAELLSTQLSAYELDRQAELTARAEVKALQAQINPHFLFNTLNTIASLTRTNPDKARNLLREFSVFYRRTLEGSQSLIPLCEELEQTRRYLKIEKARFGEDRIVETEAVEPGCGSVKVPSFIVQPIVENAVRHAMRDEGPLHIDVQVATDGDDVLLAVADDGLGMDEPIARRLLEGSSQDIPKSSNGSGIALRNVAERIERFYGIGSGVEIMSKSGEGTCVTLRLVGVAPRSAITQR</sequence>
<keyword evidence="7" id="KW-1185">Reference proteome</keyword>
<dbReference type="PATRIC" id="fig|633147.7.peg.1446"/>
<evidence type="ECO:0000256" key="3">
    <source>
        <dbReference type="ARBA" id="ARBA00022777"/>
    </source>
</evidence>
<evidence type="ECO:0000256" key="2">
    <source>
        <dbReference type="ARBA" id="ARBA00012438"/>
    </source>
</evidence>
<dbReference type="RefSeq" id="WP_013252578.1">
    <property type="nucleotide sequence ID" value="NC_014363.1"/>
</dbReference>
<dbReference type="AlphaFoldDB" id="E1QXH4"/>
<name>E1QXH4_OLSUV</name>
<dbReference type="EMBL" id="CP002106">
    <property type="protein sequence ID" value="ADK68827.1"/>
    <property type="molecule type" value="Genomic_DNA"/>
</dbReference>
<dbReference type="SUPFAM" id="SSF55874">
    <property type="entry name" value="ATPase domain of HSP90 chaperone/DNA topoisomerase II/histidine kinase"/>
    <property type="match status" value="1"/>
</dbReference>
<keyword evidence="6" id="KW-0808">Transferase</keyword>
<dbReference type="GO" id="GO:0016020">
    <property type="term" value="C:membrane"/>
    <property type="evidence" value="ECO:0007669"/>
    <property type="project" value="InterPro"/>
</dbReference>
<evidence type="ECO:0000259" key="5">
    <source>
        <dbReference type="PROSITE" id="PS50109"/>
    </source>
</evidence>
<dbReference type="Proteomes" id="UP000000333">
    <property type="component" value="Chromosome"/>
</dbReference>
<dbReference type="OrthoDB" id="2514702at2"/>
<dbReference type="InterPro" id="IPR004358">
    <property type="entry name" value="Sig_transdc_His_kin-like_C"/>
</dbReference>
<dbReference type="GO" id="GO:0000155">
    <property type="term" value="F:phosphorelay sensor kinase activity"/>
    <property type="evidence" value="ECO:0007669"/>
    <property type="project" value="InterPro"/>
</dbReference>
<dbReference type="STRING" id="633147.Olsu_1739"/>
<evidence type="ECO:0000313" key="7">
    <source>
        <dbReference type="Proteomes" id="UP000000333"/>
    </source>
</evidence>
<reference evidence="6 7" key="1">
    <citation type="journal article" date="2010" name="Stand. Genomic Sci.">
        <title>Complete genome sequence of Olsenella uli type strain (VPI D76D-27C).</title>
        <authorList>
            <person name="Goker M."/>
            <person name="Held B."/>
            <person name="Lucas S."/>
            <person name="Nolan M."/>
            <person name="Yasawong M."/>
            <person name="Glavina Del Rio T."/>
            <person name="Tice H."/>
            <person name="Cheng J.F."/>
            <person name="Bruce D."/>
            <person name="Detter J.C."/>
            <person name="Tapia R."/>
            <person name="Han C."/>
            <person name="Goodwin L."/>
            <person name="Pitluck S."/>
            <person name="Liolios K."/>
            <person name="Ivanova N."/>
            <person name="Mavromatis K."/>
            <person name="Mikhailova N."/>
            <person name="Pati A."/>
            <person name="Chen A."/>
            <person name="Palaniappan K."/>
            <person name="Land M."/>
            <person name="Hauser L."/>
            <person name="Chang Y.J."/>
            <person name="Jeffries C.D."/>
            <person name="Rohde M."/>
            <person name="Sikorski J."/>
            <person name="Pukall R."/>
            <person name="Woyke T."/>
            <person name="Bristow J."/>
            <person name="Eisen J.A."/>
            <person name="Markowitz V."/>
            <person name="Hugenholtz P."/>
            <person name="Kyrpides N.C."/>
            <person name="Klenk H.P."/>
            <person name="Lapidus A."/>
        </authorList>
    </citation>
    <scope>NUCLEOTIDE SEQUENCE [LARGE SCALE GENOMIC DNA]</scope>
    <source>
        <strain evidence="7">ATCC 49627 / DSM 7084 / CIP 109912 / JCM 12494 / NCIMB 702895 / VPI D76D-27C</strain>
    </source>
</reference>
<proteinExistence type="predicted"/>
<dbReference type="SMART" id="SM00387">
    <property type="entry name" value="HATPase_c"/>
    <property type="match status" value="1"/>
</dbReference>
<dbReference type="KEGG" id="ols:Olsu_1739"/>
<protein>
    <recommendedName>
        <fullName evidence="2">histidine kinase</fullName>
        <ecNumber evidence="2">2.7.13.3</ecNumber>
    </recommendedName>
</protein>